<sequence>MAFDSSRPHFIPHGCEAVVCTPAADTASISVGDRVDIFVEVDGKCEPLILDAVVTRQAKTSFGMLARYGGRSLLAYAKRNDWRLVIRPSIALTDPIVIKSYDGK</sequence>
<reference evidence="1 2" key="1">
    <citation type="submission" date="2020-08" db="EMBL/GenBank/DDBJ databases">
        <title>Genomic Encyclopedia of Type Strains, Phase III (KMG-III): the genomes of soil and plant-associated and newly described type strains.</title>
        <authorList>
            <person name="Whitman W."/>
        </authorList>
    </citation>
    <scope>NUCLEOTIDE SEQUENCE [LARGE SCALE GENOMIC DNA]</scope>
    <source>
        <strain evidence="1 2">CECT 8075</strain>
    </source>
</reference>
<dbReference type="RefSeq" id="WP_184310019.1">
    <property type="nucleotide sequence ID" value="NZ_JACHXU010000044.1"/>
</dbReference>
<organism evidence="1 2">
    <name type="scientific">Aporhodopirellula rubra</name>
    <dbReference type="NCBI Taxonomy" id="980271"/>
    <lineage>
        <taxon>Bacteria</taxon>
        <taxon>Pseudomonadati</taxon>
        <taxon>Planctomycetota</taxon>
        <taxon>Planctomycetia</taxon>
        <taxon>Pirellulales</taxon>
        <taxon>Pirellulaceae</taxon>
        <taxon>Aporhodopirellula</taxon>
    </lineage>
</organism>
<dbReference type="Proteomes" id="UP000536179">
    <property type="component" value="Unassembled WGS sequence"/>
</dbReference>
<accession>A0A7W5E5F9</accession>
<gene>
    <name evidence="1" type="ORF">FHS27_006444</name>
</gene>
<evidence type="ECO:0000313" key="2">
    <source>
        <dbReference type="Proteomes" id="UP000536179"/>
    </source>
</evidence>
<protein>
    <submittedName>
        <fullName evidence="1">Uncharacterized protein</fullName>
    </submittedName>
</protein>
<name>A0A7W5E5F9_9BACT</name>
<comment type="caution">
    <text evidence="1">The sequence shown here is derived from an EMBL/GenBank/DDBJ whole genome shotgun (WGS) entry which is preliminary data.</text>
</comment>
<dbReference type="EMBL" id="JACHXU010000044">
    <property type="protein sequence ID" value="MBB3210596.1"/>
    <property type="molecule type" value="Genomic_DNA"/>
</dbReference>
<keyword evidence="2" id="KW-1185">Reference proteome</keyword>
<dbReference type="AlphaFoldDB" id="A0A7W5E5F9"/>
<proteinExistence type="predicted"/>
<evidence type="ECO:0000313" key="1">
    <source>
        <dbReference type="EMBL" id="MBB3210596.1"/>
    </source>
</evidence>